<dbReference type="InterPro" id="IPR027417">
    <property type="entry name" value="P-loop_NTPase"/>
</dbReference>
<gene>
    <name evidence="11" type="ORF">COCNU_11G003110</name>
</gene>
<keyword evidence="2" id="KW-0433">Leucine-rich repeat</keyword>
<dbReference type="InterPro" id="IPR036388">
    <property type="entry name" value="WH-like_DNA-bd_sf"/>
</dbReference>
<dbReference type="Gene3D" id="3.40.50.300">
    <property type="entry name" value="P-loop containing nucleotide triphosphate hydrolases"/>
    <property type="match status" value="1"/>
</dbReference>
<evidence type="ECO:0000256" key="2">
    <source>
        <dbReference type="ARBA" id="ARBA00022614"/>
    </source>
</evidence>
<evidence type="ECO:0000256" key="6">
    <source>
        <dbReference type="ARBA" id="ARBA00022840"/>
    </source>
</evidence>
<evidence type="ECO:0000256" key="5">
    <source>
        <dbReference type="ARBA" id="ARBA00022821"/>
    </source>
</evidence>
<dbReference type="GO" id="GO:0009626">
    <property type="term" value="P:plant-type hypersensitive response"/>
    <property type="evidence" value="ECO:0007669"/>
    <property type="project" value="UniProtKB-ARBA"/>
</dbReference>
<protein>
    <submittedName>
        <fullName evidence="11">Disease resistance protein RGA2</fullName>
    </submittedName>
</protein>
<name>A0A8K0N8Z4_COCNU</name>
<dbReference type="Pfam" id="PF23559">
    <property type="entry name" value="WHD_DRP"/>
    <property type="match status" value="1"/>
</dbReference>
<dbReference type="EMBL" id="CM017882">
    <property type="protein sequence ID" value="KAG1363484.1"/>
    <property type="molecule type" value="Genomic_DNA"/>
</dbReference>
<sequence length="1119" mass="127000">MAEVTLIGWLVSPVIEMVIEKAQSYMGSQYKGVTSAGGELARLASTLTRIQTVVAAVERRPAKDPNQAAWLRQLRDAVYEAEDVLDDFDYKLLQARVGSGGKVSSLASSSIKIGKRLIGTDECSNKLREILKKLDNISTTTETLLQVVKLNVSTENLRPKIAREHVTSSLLTEVKVFGRDKERDEIIGLLLEPVKGSVCGDRSIPVLPIVGVGGVGKTTLAQLVYNDRRVGEYFELRMWVCISDRFDEISITREILQSATDEKHDEVVNFDKLQKILKRMLRSKRFLLVLDDVRNDEERRKWENKERWSKLLAPLQFGESGSRILVTTRMGMVAEMLDSMSPVFLKGLASDEYWLLFKKCAFGSEEFCGYPELQVIGREIAARLNGSPLAAKAVGGRLKHNLDIKEWKTILDRQVWDDIMPVLISSYQNLPVHLQRCFAYCSIFPKDWKFEPKKLVNLWIAQDFIRPGNTMECRMEDAGRDCLDDLLSRSFFQTLKQGYRTYYVIHDLMHDLAQSVSIDECCRIEGDRFNRKIPPTVRHISVTTNHLDQLKNICELKKLRTVVVFKKSEFNVDHFQDDILRELKGVRALDLTGGDIEELQESIGQLTHLRYLALCGTLKTLPESVSKLYHLQVLNLPRKCRLDSLPKDMSKLVSLRHLNIGSEYVSMIAGIGKLTCLQGSLEFHVKNQRGQNIGELKDMKELQGQLTIKNLDDVKCKEEAAEADLLNKKHIKKLRLEWDSCRRTCRPIVDAEVLEGLRPNPSLKELHITRYQGASSPSWLETKWLWNLKSIYLTNCRRWEVLPPLGQLPFLKVLHIKEMSAVKQVGYEFYGNGEVKGFPSLRELRFDDMPEWVEWSGAADSQLFPCLRSLNISNCPKLMKLPPTPLLINFTIECAGLVSHLKLYHLHSSSSITFTLSTSSIMILHEGFLHRDHLRATKVLNIRCCEDPVSVEGLREFISLRKLQIFQSYGMDKSLSTCLQELKSLSTLEIVDCPNVTSLPLPKELSHLTTLQELCVKGCQVLTSLVGLQALPSLERLIIERCPKLTAASLPADMRSLSSLKKLSIMYCPQLHSLPENGLPTSIKSLCLIGCHPAWTKQLCEKEGPDWGKISHIPKLIIR</sequence>
<dbReference type="GO" id="GO:0002758">
    <property type="term" value="P:innate immune response-activating signaling pathway"/>
    <property type="evidence" value="ECO:0007669"/>
    <property type="project" value="UniProtKB-ARBA"/>
</dbReference>
<dbReference type="SUPFAM" id="SSF52058">
    <property type="entry name" value="L domain-like"/>
    <property type="match status" value="1"/>
</dbReference>
<dbReference type="SUPFAM" id="SSF52540">
    <property type="entry name" value="P-loop containing nucleoside triphosphate hydrolases"/>
    <property type="match status" value="1"/>
</dbReference>
<comment type="caution">
    <text evidence="11">The sequence shown here is derived from an EMBL/GenBank/DDBJ whole genome shotgun (WGS) entry which is preliminary data.</text>
</comment>
<dbReference type="Pfam" id="PF00931">
    <property type="entry name" value="NB-ARC"/>
    <property type="match status" value="1"/>
</dbReference>
<evidence type="ECO:0000256" key="4">
    <source>
        <dbReference type="ARBA" id="ARBA00022741"/>
    </source>
</evidence>
<dbReference type="SUPFAM" id="SSF52047">
    <property type="entry name" value="RNI-like"/>
    <property type="match status" value="1"/>
</dbReference>
<reference evidence="11" key="1">
    <citation type="journal article" date="2017" name="Gigascience">
        <title>The genome draft of coconut (Cocos nucifera).</title>
        <authorList>
            <person name="Xiao Y."/>
            <person name="Xu P."/>
            <person name="Fan H."/>
            <person name="Baudouin L."/>
            <person name="Xia W."/>
            <person name="Bocs S."/>
            <person name="Xu J."/>
            <person name="Li Q."/>
            <person name="Guo A."/>
            <person name="Zhou L."/>
            <person name="Li J."/>
            <person name="Wu Y."/>
            <person name="Ma Z."/>
            <person name="Armero A."/>
            <person name="Issali A.E."/>
            <person name="Liu N."/>
            <person name="Peng M."/>
            <person name="Yang Y."/>
        </authorList>
    </citation>
    <scope>NUCLEOTIDE SEQUENCE</scope>
    <source>
        <tissue evidence="11">Spear leaf of Hainan Tall coconut</tissue>
    </source>
</reference>
<accession>A0A8K0N8Z4</accession>
<dbReference type="AlphaFoldDB" id="A0A8K0N8Z4"/>
<dbReference type="InterPro" id="IPR056789">
    <property type="entry name" value="LRR_R13L1-DRL21"/>
</dbReference>
<dbReference type="Pfam" id="PF18052">
    <property type="entry name" value="Rx_N"/>
    <property type="match status" value="1"/>
</dbReference>
<feature type="domain" description="R13L1/DRL21-like LRR repeat region" evidence="10">
    <location>
        <begin position="693"/>
        <end position="819"/>
    </location>
</feature>
<evidence type="ECO:0000259" key="7">
    <source>
        <dbReference type="Pfam" id="PF00931"/>
    </source>
</evidence>
<proteinExistence type="inferred from homology"/>
<dbReference type="PANTHER" id="PTHR36766">
    <property type="entry name" value="PLANT BROAD-SPECTRUM MILDEW RESISTANCE PROTEIN RPW8"/>
    <property type="match status" value="1"/>
</dbReference>
<evidence type="ECO:0000313" key="12">
    <source>
        <dbReference type="Proteomes" id="UP000797356"/>
    </source>
</evidence>
<dbReference type="Gene3D" id="1.20.5.4130">
    <property type="match status" value="1"/>
</dbReference>
<keyword evidence="3" id="KW-0677">Repeat</keyword>
<dbReference type="Proteomes" id="UP000797356">
    <property type="component" value="Chromosome 11"/>
</dbReference>
<evidence type="ECO:0000313" key="11">
    <source>
        <dbReference type="EMBL" id="KAG1363484.1"/>
    </source>
</evidence>
<reference evidence="11" key="2">
    <citation type="submission" date="2019-07" db="EMBL/GenBank/DDBJ databases">
        <authorList>
            <person name="Yang Y."/>
            <person name="Bocs S."/>
            <person name="Baudouin L."/>
        </authorList>
    </citation>
    <scope>NUCLEOTIDE SEQUENCE</scope>
    <source>
        <tissue evidence="11">Spear leaf of Hainan Tall coconut</tissue>
    </source>
</reference>
<dbReference type="Pfam" id="PF25019">
    <property type="entry name" value="LRR_R13L1-DRL21"/>
    <property type="match status" value="1"/>
</dbReference>
<evidence type="ECO:0000256" key="3">
    <source>
        <dbReference type="ARBA" id="ARBA00022737"/>
    </source>
</evidence>
<evidence type="ECO:0000259" key="10">
    <source>
        <dbReference type="Pfam" id="PF25019"/>
    </source>
</evidence>
<evidence type="ECO:0000259" key="9">
    <source>
        <dbReference type="Pfam" id="PF23559"/>
    </source>
</evidence>
<organism evidence="11 12">
    <name type="scientific">Cocos nucifera</name>
    <name type="common">Coconut palm</name>
    <dbReference type="NCBI Taxonomy" id="13894"/>
    <lineage>
        <taxon>Eukaryota</taxon>
        <taxon>Viridiplantae</taxon>
        <taxon>Streptophyta</taxon>
        <taxon>Embryophyta</taxon>
        <taxon>Tracheophyta</taxon>
        <taxon>Spermatophyta</taxon>
        <taxon>Magnoliopsida</taxon>
        <taxon>Liliopsida</taxon>
        <taxon>Arecaceae</taxon>
        <taxon>Arecoideae</taxon>
        <taxon>Cocoseae</taxon>
        <taxon>Attaleinae</taxon>
        <taxon>Cocos</taxon>
    </lineage>
</organism>
<dbReference type="FunFam" id="1.10.10.10:FF:000322">
    <property type="entry name" value="Probable disease resistance protein At1g63360"/>
    <property type="match status" value="1"/>
</dbReference>
<keyword evidence="6" id="KW-0067">ATP-binding</keyword>
<dbReference type="PANTHER" id="PTHR36766:SF40">
    <property type="entry name" value="DISEASE RESISTANCE PROTEIN RGA3"/>
    <property type="match status" value="1"/>
</dbReference>
<dbReference type="InterPro" id="IPR041118">
    <property type="entry name" value="Rx_N"/>
</dbReference>
<feature type="domain" description="Disease resistance N-terminal" evidence="8">
    <location>
        <begin position="14"/>
        <end position="98"/>
    </location>
</feature>
<dbReference type="Gene3D" id="1.10.10.10">
    <property type="entry name" value="Winged helix-like DNA-binding domain superfamily/Winged helix DNA-binding domain"/>
    <property type="match status" value="1"/>
</dbReference>
<dbReference type="InterPro" id="IPR042197">
    <property type="entry name" value="Apaf_helical"/>
</dbReference>
<dbReference type="GO" id="GO:0005524">
    <property type="term" value="F:ATP binding"/>
    <property type="evidence" value="ECO:0007669"/>
    <property type="project" value="UniProtKB-KW"/>
</dbReference>
<keyword evidence="5" id="KW-0611">Plant defense</keyword>
<evidence type="ECO:0000259" key="8">
    <source>
        <dbReference type="Pfam" id="PF18052"/>
    </source>
</evidence>
<dbReference type="OrthoDB" id="639797at2759"/>
<dbReference type="InterPro" id="IPR032675">
    <property type="entry name" value="LRR_dom_sf"/>
</dbReference>
<comment type="similarity">
    <text evidence="1">Belongs to the disease resistance NB-LRR family.</text>
</comment>
<feature type="domain" description="NB-ARC" evidence="7">
    <location>
        <begin position="199"/>
        <end position="363"/>
    </location>
</feature>
<evidence type="ECO:0000256" key="1">
    <source>
        <dbReference type="ARBA" id="ARBA00008894"/>
    </source>
</evidence>
<dbReference type="InterPro" id="IPR058922">
    <property type="entry name" value="WHD_DRP"/>
</dbReference>
<dbReference type="PRINTS" id="PR00364">
    <property type="entry name" value="DISEASERSIST"/>
</dbReference>
<feature type="domain" description="Disease resistance protein winged helix" evidence="9">
    <location>
        <begin position="443"/>
        <end position="513"/>
    </location>
</feature>
<dbReference type="GO" id="GO:0043531">
    <property type="term" value="F:ADP binding"/>
    <property type="evidence" value="ECO:0007669"/>
    <property type="project" value="InterPro"/>
</dbReference>
<keyword evidence="4" id="KW-0547">Nucleotide-binding</keyword>
<dbReference type="GO" id="GO:0042742">
    <property type="term" value="P:defense response to bacterium"/>
    <property type="evidence" value="ECO:0007669"/>
    <property type="project" value="UniProtKB-ARBA"/>
</dbReference>
<dbReference type="Gene3D" id="1.10.8.430">
    <property type="entry name" value="Helical domain of apoptotic protease-activating factors"/>
    <property type="match status" value="1"/>
</dbReference>
<dbReference type="InterPro" id="IPR002182">
    <property type="entry name" value="NB-ARC"/>
</dbReference>
<dbReference type="Gene3D" id="3.80.10.10">
    <property type="entry name" value="Ribonuclease Inhibitor"/>
    <property type="match status" value="2"/>
</dbReference>
<keyword evidence="12" id="KW-1185">Reference proteome</keyword>